<proteinExistence type="predicted"/>
<organism evidence="4 5">
    <name type="scientific">Emericellopsis atlantica</name>
    <dbReference type="NCBI Taxonomy" id="2614577"/>
    <lineage>
        <taxon>Eukaryota</taxon>
        <taxon>Fungi</taxon>
        <taxon>Dikarya</taxon>
        <taxon>Ascomycota</taxon>
        <taxon>Pezizomycotina</taxon>
        <taxon>Sordariomycetes</taxon>
        <taxon>Hypocreomycetidae</taxon>
        <taxon>Hypocreales</taxon>
        <taxon>Bionectriaceae</taxon>
        <taxon>Emericellopsis</taxon>
    </lineage>
</organism>
<name>A0A9P8CQA9_9HYPO</name>
<dbReference type="GO" id="GO:0000981">
    <property type="term" value="F:DNA-binding transcription factor activity, RNA polymerase II-specific"/>
    <property type="evidence" value="ECO:0007669"/>
    <property type="project" value="InterPro"/>
</dbReference>
<dbReference type="PROSITE" id="PS00463">
    <property type="entry name" value="ZN2_CY6_FUNGAL_1"/>
    <property type="match status" value="1"/>
</dbReference>
<dbReference type="Proteomes" id="UP000887229">
    <property type="component" value="Unassembled WGS sequence"/>
</dbReference>
<sequence>MRQQRTRSGCLTCRARRKKCDEVKPRCAGCRRNQIPCNWPPPPPPLSTQPSTTVAQRTASLRRKVDDIPPARPAVSIRPTDSLSVLWYQHQQHVSVIPPPVPMVHRGADSDGGGQRPCALTPLSVSIFSHFLTHTASFFAMGPLQDNPFVTLLVPLASTDDLLMHALLALSGAHMASQDPRSQGVARATALHYARLISGLRAEFGRLQEGDLAKKERLLCLLLVACHYESLVASRSMNTENGLLYHASPFNNGLLGFSLELYTYTMLCNLGMHPPSTGSVADLLVMPFEDMSKFPTFGALFAGSHDLYRLIPEIDALAWRRRVEERNGLARPSIPLVQDHDSLHSRLSAWAMAPPAWPGERDRDLKCASAEALRHALHIYLATALAGSVVTGATWCAVRRRAGALFPYIRTLVASQHYVATLVWPVMIGASCIVEPEPQAFLMQQIRSNWSGMGHVGMMADVLQLLWDDPDPEAFGPRGLNMIMEKNNKTICIL</sequence>
<protein>
    <submittedName>
        <fullName evidence="4">Fungal-specific transcription factor domain-containing protein</fullName>
    </submittedName>
</protein>
<dbReference type="PROSITE" id="PS50048">
    <property type="entry name" value="ZN2_CY6_FUNGAL_2"/>
    <property type="match status" value="1"/>
</dbReference>
<dbReference type="Gene3D" id="4.10.240.10">
    <property type="entry name" value="Zn(2)-C6 fungal-type DNA-binding domain"/>
    <property type="match status" value="1"/>
</dbReference>
<keyword evidence="5" id="KW-1185">Reference proteome</keyword>
<feature type="domain" description="Zn(2)-C6 fungal-type" evidence="3">
    <location>
        <begin position="9"/>
        <end position="39"/>
    </location>
</feature>
<dbReference type="EMBL" id="MU251257">
    <property type="protein sequence ID" value="KAG9253561.1"/>
    <property type="molecule type" value="Genomic_DNA"/>
</dbReference>
<dbReference type="Pfam" id="PF00172">
    <property type="entry name" value="Zn_clus"/>
    <property type="match status" value="1"/>
</dbReference>
<dbReference type="InterPro" id="IPR021858">
    <property type="entry name" value="Fun_TF"/>
</dbReference>
<keyword evidence="2" id="KW-0539">Nucleus</keyword>
<dbReference type="CDD" id="cd00067">
    <property type="entry name" value="GAL4"/>
    <property type="match status" value="1"/>
</dbReference>
<dbReference type="PANTHER" id="PTHR37534:SF46">
    <property type="entry name" value="ZN(II)2CYS6 TRANSCRIPTION FACTOR (EUROFUNG)"/>
    <property type="match status" value="1"/>
</dbReference>
<dbReference type="SUPFAM" id="SSF57701">
    <property type="entry name" value="Zn2/Cys6 DNA-binding domain"/>
    <property type="match status" value="1"/>
</dbReference>
<dbReference type="OrthoDB" id="187139at2759"/>
<evidence type="ECO:0000256" key="2">
    <source>
        <dbReference type="ARBA" id="ARBA00023242"/>
    </source>
</evidence>
<dbReference type="InterPro" id="IPR001138">
    <property type="entry name" value="Zn2Cys6_DnaBD"/>
</dbReference>
<dbReference type="GO" id="GO:0005634">
    <property type="term" value="C:nucleus"/>
    <property type="evidence" value="ECO:0007669"/>
    <property type="project" value="UniProtKB-SubCell"/>
</dbReference>
<dbReference type="Pfam" id="PF11951">
    <property type="entry name" value="Fungal_trans_2"/>
    <property type="match status" value="1"/>
</dbReference>
<dbReference type="GeneID" id="70296949"/>
<dbReference type="PANTHER" id="PTHR37534">
    <property type="entry name" value="TRANSCRIPTIONAL ACTIVATOR PROTEIN UGA3"/>
    <property type="match status" value="1"/>
</dbReference>
<reference evidence="4" key="1">
    <citation type="journal article" date="2021" name="IMA Fungus">
        <title>Genomic characterization of three marine fungi, including Emericellopsis atlantica sp. nov. with signatures of a generalist lifestyle and marine biomass degradation.</title>
        <authorList>
            <person name="Hagestad O.C."/>
            <person name="Hou L."/>
            <person name="Andersen J.H."/>
            <person name="Hansen E.H."/>
            <person name="Altermark B."/>
            <person name="Li C."/>
            <person name="Kuhnert E."/>
            <person name="Cox R.J."/>
            <person name="Crous P.W."/>
            <person name="Spatafora J.W."/>
            <person name="Lail K."/>
            <person name="Amirebrahimi M."/>
            <person name="Lipzen A."/>
            <person name="Pangilinan J."/>
            <person name="Andreopoulos W."/>
            <person name="Hayes R.D."/>
            <person name="Ng V."/>
            <person name="Grigoriev I.V."/>
            <person name="Jackson S.A."/>
            <person name="Sutton T.D.S."/>
            <person name="Dobson A.D.W."/>
            <person name="Rama T."/>
        </authorList>
    </citation>
    <scope>NUCLEOTIDE SEQUENCE</scope>
    <source>
        <strain evidence="4">TS7</strain>
    </source>
</reference>
<evidence type="ECO:0000259" key="3">
    <source>
        <dbReference type="PROSITE" id="PS50048"/>
    </source>
</evidence>
<dbReference type="InterPro" id="IPR036864">
    <property type="entry name" value="Zn2-C6_fun-type_DNA-bd_sf"/>
</dbReference>
<dbReference type="RefSeq" id="XP_046117485.1">
    <property type="nucleotide sequence ID" value="XM_046266046.1"/>
</dbReference>
<evidence type="ECO:0000256" key="1">
    <source>
        <dbReference type="ARBA" id="ARBA00004123"/>
    </source>
</evidence>
<dbReference type="GO" id="GO:0008270">
    <property type="term" value="F:zinc ion binding"/>
    <property type="evidence" value="ECO:0007669"/>
    <property type="project" value="InterPro"/>
</dbReference>
<evidence type="ECO:0000313" key="4">
    <source>
        <dbReference type="EMBL" id="KAG9253561.1"/>
    </source>
</evidence>
<comment type="caution">
    <text evidence="4">The sequence shown here is derived from an EMBL/GenBank/DDBJ whole genome shotgun (WGS) entry which is preliminary data.</text>
</comment>
<comment type="subcellular location">
    <subcellularLocation>
        <location evidence="1">Nucleus</location>
    </subcellularLocation>
</comment>
<gene>
    <name evidence="4" type="ORF">F5Z01DRAFT_688427</name>
</gene>
<dbReference type="SMART" id="SM00066">
    <property type="entry name" value="GAL4"/>
    <property type="match status" value="1"/>
</dbReference>
<accession>A0A9P8CQA9</accession>
<evidence type="ECO:0000313" key="5">
    <source>
        <dbReference type="Proteomes" id="UP000887229"/>
    </source>
</evidence>
<dbReference type="AlphaFoldDB" id="A0A9P8CQA9"/>